<evidence type="ECO:0000256" key="6">
    <source>
        <dbReference type="ARBA" id="ARBA00024898"/>
    </source>
</evidence>
<dbReference type="GO" id="GO:1903565">
    <property type="term" value="P:negative regulation of protein localization to cilium"/>
    <property type="evidence" value="ECO:0007669"/>
    <property type="project" value="TreeGrafter"/>
</dbReference>
<comment type="similarity">
    <text evidence="2">Belongs to the LZTFL1 family.</text>
</comment>
<gene>
    <name evidence="10" type="ORF">Esi_0057_0092</name>
</gene>
<evidence type="ECO:0000256" key="8">
    <source>
        <dbReference type="SAM" id="Coils"/>
    </source>
</evidence>
<dbReference type="AlphaFoldDB" id="D7G4K8"/>
<dbReference type="Proteomes" id="UP000002630">
    <property type="component" value="Unassembled WGS sequence"/>
</dbReference>
<reference evidence="10 11" key="1">
    <citation type="journal article" date="2010" name="Nature">
        <title>The Ectocarpus genome and the independent evolution of multicellularity in brown algae.</title>
        <authorList>
            <person name="Cock J.M."/>
            <person name="Sterck L."/>
            <person name="Rouze P."/>
            <person name="Scornet D."/>
            <person name="Allen A.E."/>
            <person name="Amoutzias G."/>
            <person name="Anthouard V."/>
            <person name="Artiguenave F."/>
            <person name="Aury J.M."/>
            <person name="Badger J.H."/>
            <person name="Beszteri B."/>
            <person name="Billiau K."/>
            <person name="Bonnet E."/>
            <person name="Bothwell J.H."/>
            <person name="Bowler C."/>
            <person name="Boyen C."/>
            <person name="Brownlee C."/>
            <person name="Carrano C.J."/>
            <person name="Charrier B."/>
            <person name="Cho G.Y."/>
            <person name="Coelho S.M."/>
            <person name="Collen J."/>
            <person name="Corre E."/>
            <person name="Da Silva C."/>
            <person name="Delage L."/>
            <person name="Delaroque N."/>
            <person name="Dittami S.M."/>
            <person name="Doulbeau S."/>
            <person name="Elias M."/>
            <person name="Farnham G."/>
            <person name="Gachon C.M."/>
            <person name="Gschloessl B."/>
            <person name="Heesch S."/>
            <person name="Jabbari K."/>
            <person name="Jubin C."/>
            <person name="Kawai H."/>
            <person name="Kimura K."/>
            <person name="Kloareg B."/>
            <person name="Kupper F.C."/>
            <person name="Lang D."/>
            <person name="Le Bail A."/>
            <person name="Leblanc C."/>
            <person name="Lerouge P."/>
            <person name="Lohr M."/>
            <person name="Lopez P.J."/>
            <person name="Martens C."/>
            <person name="Maumus F."/>
            <person name="Michel G."/>
            <person name="Miranda-Saavedra D."/>
            <person name="Morales J."/>
            <person name="Moreau H."/>
            <person name="Motomura T."/>
            <person name="Nagasato C."/>
            <person name="Napoli C.A."/>
            <person name="Nelson D.R."/>
            <person name="Nyvall-Collen P."/>
            <person name="Peters A.F."/>
            <person name="Pommier C."/>
            <person name="Potin P."/>
            <person name="Poulain J."/>
            <person name="Quesneville H."/>
            <person name="Read B."/>
            <person name="Rensing S.A."/>
            <person name="Ritter A."/>
            <person name="Rousvoal S."/>
            <person name="Samanta M."/>
            <person name="Samson G."/>
            <person name="Schroeder D.C."/>
            <person name="Segurens B."/>
            <person name="Strittmatter M."/>
            <person name="Tonon T."/>
            <person name="Tregear J.W."/>
            <person name="Valentin K."/>
            <person name="von Dassow P."/>
            <person name="Yamagishi T."/>
            <person name="Van de Peer Y."/>
            <person name="Wincker P."/>
        </authorList>
    </citation>
    <scope>NUCLEOTIDE SEQUENCE [LARGE SCALE GENOMIC DNA]</scope>
    <source>
        <strain evidence="11">Ec32 / CCAP1310/4</strain>
    </source>
</reference>
<dbReference type="EMBL" id="FN649760">
    <property type="protein sequence ID" value="CBJ48911.1"/>
    <property type="molecule type" value="Genomic_DNA"/>
</dbReference>
<evidence type="ECO:0000313" key="10">
    <source>
        <dbReference type="EMBL" id="CBJ48911.1"/>
    </source>
</evidence>
<feature type="compositionally biased region" description="Basic and acidic residues" evidence="9">
    <location>
        <begin position="231"/>
        <end position="242"/>
    </location>
</feature>
<feature type="region of interest" description="Disordered" evidence="9">
    <location>
        <begin position="231"/>
        <end position="253"/>
    </location>
</feature>
<evidence type="ECO:0000256" key="9">
    <source>
        <dbReference type="SAM" id="MobiDB-lite"/>
    </source>
</evidence>
<evidence type="ECO:0000313" key="11">
    <source>
        <dbReference type="Proteomes" id="UP000002630"/>
    </source>
</evidence>
<feature type="coiled-coil region" evidence="8">
    <location>
        <begin position="109"/>
        <end position="157"/>
    </location>
</feature>
<feature type="region of interest" description="Disordered" evidence="9">
    <location>
        <begin position="160"/>
        <end position="181"/>
    </location>
</feature>
<dbReference type="GO" id="GO:0005737">
    <property type="term" value="C:cytoplasm"/>
    <property type="evidence" value="ECO:0007669"/>
    <property type="project" value="UniProtKB-SubCell"/>
</dbReference>
<evidence type="ECO:0000256" key="2">
    <source>
        <dbReference type="ARBA" id="ARBA00008868"/>
    </source>
</evidence>
<organism evidence="10 11">
    <name type="scientific">Ectocarpus siliculosus</name>
    <name type="common">Brown alga</name>
    <name type="synonym">Conferva siliculosa</name>
    <dbReference type="NCBI Taxonomy" id="2880"/>
    <lineage>
        <taxon>Eukaryota</taxon>
        <taxon>Sar</taxon>
        <taxon>Stramenopiles</taxon>
        <taxon>Ochrophyta</taxon>
        <taxon>PX clade</taxon>
        <taxon>Phaeophyceae</taxon>
        <taxon>Ectocarpales</taxon>
        <taxon>Ectocarpaceae</taxon>
        <taxon>Ectocarpus</taxon>
    </lineage>
</organism>
<sequence length="253" mass="28365">MESEFDDINNDRLSEDMYSQQDVESILDGLRGCVITNLRQEVGAVANMSALLMKQMLEDAEQQAASLAFDTSTVEDQALLEEVERMRVDGAFRRQSGQASRLVSIKDEHARLAEETQTMQAQNEALQARVAGLQQDCAILLRERDEEKAEAANLRRKLRFKAPDKSETPPKEVSGDKGAADVEAARQEISALQALNERRLNESPQFQELKKLVSSKSKQVVSLRRRLLRYEPDDGDDAKQVEEADNVVAEGKD</sequence>
<evidence type="ECO:0000256" key="5">
    <source>
        <dbReference type="ARBA" id="ARBA00023054"/>
    </source>
</evidence>
<name>D7G4K8_ECTSI</name>
<keyword evidence="5 8" id="KW-0175">Coiled coil</keyword>
<evidence type="ECO:0000256" key="7">
    <source>
        <dbReference type="ARBA" id="ARBA00026004"/>
    </source>
</evidence>
<dbReference type="OrthoDB" id="313412at2759"/>
<dbReference type="InterPro" id="IPR026157">
    <property type="entry name" value="LZTFL1"/>
</dbReference>
<feature type="compositionally biased region" description="Basic and acidic residues" evidence="9">
    <location>
        <begin position="161"/>
        <end position="181"/>
    </location>
</feature>
<proteinExistence type="inferred from homology"/>
<comment type="subunit">
    <text evidence="7">Self-associates. Interacts with BBS9; the interaction mediates the association of LZTL1 with the BBsome complex and regulates BBSome ciliary trafficking.</text>
</comment>
<dbReference type="STRING" id="2880.D7G4K8"/>
<evidence type="ECO:0000256" key="3">
    <source>
        <dbReference type="ARBA" id="ARBA00018920"/>
    </source>
</evidence>
<accession>D7G4K8</accession>
<keyword evidence="4" id="KW-0963">Cytoplasm</keyword>
<dbReference type="PANTHER" id="PTHR21635">
    <property type="entry name" value="LEUCINE ZIPPER TRANSCRIPTION FACTOR LIKE"/>
    <property type="match status" value="1"/>
</dbReference>
<dbReference type="InParanoid" id="D7G4K8"/>
<dbReference type="Pfam" id="PF15294">
    <property type="entry name" value="Leu_zip"/>
    <property type="match status" value="1"/>
</dbReference>
<keyword evidence="11" id="KW-1185">Reference proteome</keyword>
<evidence type="ECO:0000256" key="4">
    <source>
        <dbReference type="ARBA" id="ARBA00022490"/>
    </source>
</evidence>
<comment type="function">
    <text evidence="6">Regulates ciliary localization of the BBSome complex. Together with the BBSome complex, controls SMO ciliary trafficking and contributes to the sonic hedgehog (SHH) pathway regulation. May play a role in neurite outgrowth. May have tumor suppressor function.</text>
</comment>
<comment type="subcellular location">
    <subcellularLocation>
        <location evidence="1">Cytoplasm</location>
    </subcellularLocation>
</comment>
<protein>
    <recommendedName>
        <fullName evidence="3">Leucine zipper transcription factor-like protein 1</fullName>
    </recommendedName>
</protein>
<dbReference type="PANTHER" id="PTHR21635:SF0">
    <property type="entry name" value="LEUCINE ZIPPER TRANSCRIPTION FACTOR-LIKE PROTEIN 1"/>
    <property type="match status" value="1"/>
</dbReference>
<evidence type="ECO:0000256" key="1">
    <source>
        <dbReference type="ARBA" id="ARBA00004496"/>
    </source>
</evidence>